<comment type="similarity">
    <text evidence="7">Belongs to the ATPase delta chain family.</text>
</comment>
<evidence type="ECO:0000256" key="7">
    <source>
        <dbReference type="HAMAP-Rule" id="MF_01416"/>
    </source>
</evidence>
<dbReference type="GO" id="GO:0045259">
    <property type="term" value="C:proton-transporting ATP synthase complex"/>
    <property type="evidence" value="ECO:0007669"/>
    <property type="project" value="UniProtKB-KW"/>
</dbReference>
<dbReference type="InterPro" id="IPR026015">
    <property type="entry name" value="ATP_synth_OSCP/delta_N_sf"/>
</dbReference>
<proteinExistence type="inferred from homology"/>
<reference evidence="8" key="1">
    <citation type="submission" date="2020-11" db="EMBL/GenBank/DDBJ databases">
        <title>Bacterial whole genome sequence for Panacibacter sp. DH6.</title>
        <authorList>
            <person name="Le V."/>
            <person name="Ko S."/>
            <person name="Ahn C.-Y."/>
            <person name="Oh H.-M."/>
        </authorList>
    </citation>
    <scope>NUCLEOTIDE SEQUENCE</scope>
    <source>
        <strain evidence="8">DH6</strain>
    </source>
</reference>
<keyword evidence="6 7" id="KW-0066">ATP synthesis</keyword>
<evidence type="ECO:0000256" key="3">
    <source>
        <dbReference type="ARBA" id="ARBA00022781"/>
    </source>
</evidence>
<evidence type="ECO:0000313" key="8">
    <source>
        <dbReference type="EMBL" id="MBG9376155.1"/>
    </source>
</evidence>
<keyword evidence="2 7" id="KW-0813">Transport</keyword>
<keyword evidence="5 7" id="KW-0472">Membrane</keyword>
<dbReference type="NCBIfam" id="TIGR01145">
    <property type="entry name" value="ATP_synt_delta"/>
    <property type="match status" value="1"/>
</dbReference>
<dbReference type="Pfam" id="PF00213">
    <property type="entry name" value="OSCP"/>
    <property type="match status" value="1"/>
</dbReference>
<evidence type="ECO:0000256" key="4">
    <source>
        <dbReference type="ARBA" id="ARBA00023065"/>
    </source>
</evidence>
<gene>
    <name evidence="7 8" type="primary">atpH</name>
    <name evidence="8" type="ORF">I5907_07910</name>
</gene>
<keyword evidence="7" id="KW-0139">CF(1)</keyword>
<keyword evidence="3 7" id="KW-0375">Hydrogen ion transport</keyword>
<dbReference type="PANTHER" id="PTHR11910">
    <property type="entry name" value="ATP SYNTHASE DELTA CHAIN"/>
    <property type="match status" value="1"/>
</dbReference>
<keyword evidence="4 7" id="KW-0406">Ion transport</keyword>
<dbReference type="InterPro" id="IPR020781">
    <property type="entry name" value="ATPase_OSCP/d_CS"/>
</dbReference>
<dbReference type="GO" id="GO:0046933">
    <property type="term" value="F:proton-transporting ATP synthase activity, rotational mechanism"/>
    <property type="evidence" value="ECO:0007669"/>
    <property type="project" value="UniProtKB-UniRule"/>
</dbReference>
<evidence type="ECO:0000256" key="2">
    <source>
        <dbReference type="ARBA" id="ARBA00022448"/>
    </source>
</evidence>
<dbReference type="PRINTS" id="PR00125">
    <property type="entry name" value="ATPASEDELTA"/>
</dbReference>
<evidence type="ECO:0000313" key="9">
    <source>
        <dbReference type="Proteomes" id="UP000628448"/>
    </source>
</evidence>
<dbReference type="PROSITE" id="PS00389">
    <property type="entry name" value="ATPASE_DELTA"/>
    <property type="match status" value="1"/>
</dbReference>
<dbReference type="GO" id="GO:0005886">
    <property type="term" value="C:plasma membrane"/>
    <property type="evidence" value="ECO:0007669"/>
    <property type="project" value="UniProtKB-SubCell"/>
</dbReference>
<dbReference type="RefSeq" id="WP_196990176.1">
    <property type="nucleotide sequence ID" value="NZ_JADWYR010000001.1"/>
</dbReference>
<dbReference type="AlphaFoldDB" id="A0A931E247"/>
<comment type="function">
    <text evidence="7">This protein is part of the stalk that links CF(0) to CF(1). It either transmits conformational changes from CF(0) to CF(1) or is implicated in proton conduction.</text>
</comment>
<comment type="function">
    <text evidence="7">F(1)F(0) ATP synthase produces ATP from ADP in the presence of a proton or sodium gradient. F-type ATPases consist of two structural domains, F(1) containing the extramembraneous catalytic core and F(0) containing the membrane proton channel, linked together by a central stalk and a peripheral stalk. During catalysis, ATP synthesis in the catalytic domain of F(1) is coupled via a rotary mechanism of the central stalk subunits to proton translocation.</text>
</comment>
<name>A0A931E247_9BACT</name>
<accession>A0A931E247</accession>
<comment type="subcellular location">
    <subcellularLocation>
        <location evidence="7">Cell membrane</location>
        <topology evidence="7">Peripheral membrane protein</topology>
    </subcellularLocation>
    <subcellularLocation>
        <location evidence="1">Membrane</location>
    </subcellularLocation>
</comment>
<dbReference type="Proteomes" id="UP000628448">
    <property type="component" value="Unassembled WGS sequence"/>
</dbReference>
<protein>
    <recommendedName>
        <fullName evidence="7">ATP synthase subunit delta</fullName>
    </recommendedName>
    <alternativeName>
        <fullName evidence="7">ATP synthase F(1) sector subunit delta</fullName>
    </alternativeName>
    <alternativeName>
        <fullName evidence="7">F-type ATPase subunit delta</fullName>
        <shortName evidence="7">F-ATPase subunit delta</shortName>
    </alternativeName>
</protein>
<dbReference type="EMBL" id="JADWYR010000001">
    <property type="protein sequence ID" value="MBG9376155.1"/>
    <property type="molecule type" value="Genomic_DNA"/>
</dbReference>
<keyword evidence="9" id="KW-1185">Reference proteome</keyword>
<evidence type="ECO:0000256" key="1">
    <source>
        <dbReference type="ARBA" id="ARBA00004370"/>
    </source>
</evidence>
<keyword evidence="7" id="KW-1003">Cell membrane</keyword>
<dbReference type="InterPro" id="IPR000711">
    <property type="entry name" value="ATPase_OSCP/dsu"/>
</dbReference>
<dbReference type="SUPFAM" id="SSF47928">
    <property type="entry name" value="N-terminal domain of the delta subunit of the F1F0-ATP synthase"/>
    <property type="match status" value="1"/>
</dbReference>
<dbReference type="Gene3D" id="1.10.520.20">
    <property type="entry name" value="N-terminal domain of the delta subunit of the F1F0-ATP synthase"/>
    <property type="match status" value="1"/>
</dbReference>
<organism evidence="8 9">
    <name type="scientific">Panacibacter microcysteis</name>
    <dbReference type="NCBI Taxonomy" id="2793269"/>
    <lineage>
        <taxon>Bacteria</taxon>
        <taxon>Pseudomonadati</taxon>
        <taxon>Bacteroidota</taxon>
        <taxon>Chitinophagia</taxon>
        <taxon>Chitinophagales</taxon>
        <taxon>Chitinophagaceae</taxon>
        <taxon>Panacibacter</taxon>
    </lineage>
</organism>
<evidence type="ECO:0000256" key="5">
    <source>
        <dbReference type="ARBA" id="ARBA00023136"/>
    </source>
</evidence>
<sequence>MPNPRLAARYAKSLIDLATEKGELEVVYADAKYLQALTKASKDFANLLRSPIIKADKKQSIIDAVAGSNVSAIMNAFTKLLVNKSRESDLPEIIDAFIEQYNVIKGIHKVRLTTAVPVSDEVKNAIVAKAKTEAGLENVELETKVDEQIIGGFMLEYNNNLVDASILRDLNDIKKQFSQNVYLHNIR</sequence>
<evidence type="ECO:0000256" key="6">
    <source>
        <dbReference type="ARBA" id="ARBA00023310"/>
    </source>
</evidence>
<dbReference type="HAMAP" id="MF_01416">
    <property type="entry name" value="ATP_synth_delta_bact"/>
    <property type="match status" value="1"/>
</dbReference>
<comment type="caution">
    <text evidence="8">The sequence shown here is derived from an EMBL/GenBank/DDBJ whole genome shotgun (WGS) entry which is preliminary data.</text>
</comment>